<accession>A0ABD5RFW5</accession>
<evidence type="ECO:0000256" key="4">
    <source>
        <dbReference type="ARBA" id="ARBA00022989"/>
    </source>
</evidence>
<keyword evidence="2" id="KW-1003">Cell membrane</keyword>
<feature type="domain" description="ABC3 transporter permease C-terminal" evidence="8">
    <location>
        <begin position="259"/>
        <end position="375"/>
    </location>
</feature>
<dbReference type="EMBL" id="JBHSKX010000004">
    <property type="protein sequence ID" value="MFC5368891.1"/>
    <property type="molecule type" value="Genomic_DNA"/>
</dbReference>
<evidence type="ECO:0000256" key="7">
    <source>
        <dbReference type="SAM" id="Phobius"/>
    </source>
</evidence>
<sequence>MSRRFSARLLERFPLTTLAWRNLTRTRVRTSLAILGILVGVVAIASLGVTGVAFQESQVDSFDRIGSTVLIEPGEDADSQRLDADDRRLVQSNTDYPTYTFKQTTANVSHLRTDTTAPLKSVNQPREQTTVAEGSIPVGWRDGVAVGSGLAEELGVGVGDAMTIEGETQRVVAVFAENEDQRVFSTDEAVVVPSERHPNEQYTGIYLEAGSFASAFAERDRLDSALNYQEERYAVQDFEDAVSQILQLLAQINVFLVGIGAVSLFVASVSIVNVMLMSTIERRGEIGVFRAVGYQRLAVLRLLLTEALLMGVVGAVLGVVLSLAVGAAVNQALLGDPTAFSDRSLQYLAFGFCFGLVASLLAGLYPAWRAASDPPVESLRG</sequence>
<evidence type="ECO:0000256" key="3">
    <source>
        <dbReference type="ARBA" id="ARBA00022692"/>
    </source>
</evidence>
<keyword evidence="3 7" id="KW-0812">Transmembrane</keyword>
<dbReference type="AlphaFoldDB" id="A0ABD5RFW5"/>
<evidence type="ECO:0000259" key="9">
    <source>
        <dbReference type="Pfam" id="PF12704"/>
    </source>
</evidence>
<dbReference type="RefSeq" id="WP_227230949.1">
    <property type="nucleotide sequence ID" value="NZ_JAJCVJ010000003.1"/>
</dbReference>
<evidence type="ECO:0000313" key="10">
    <source>
        <dbReference type="EMBL" id="MFC5368891.1"/>
    </source>
</evidence>
<comment type="subcellular location">
    <subcellularLocation>
        <location evidence="1">Cell membrane</location>
        <topology evidence="1">Multi-pass membrane protein</topology>
    </subcellularLocation>
</comment>
<dbReference type="Pfam" id="PF02687">
    <property type="entry name" value="FtsX"/>
    <property type="match status" value="1"/>
</dbReference>
<dbReference type="GO" id="GO:0005886">
    <property type="term" value="C:plasma membrane"/>
    <property type="evidence" value="ECO:0007669"/>
    <property type="project" value="UniProtKB-SubCell"/>
</dbReference>
<feature type="domain" description="MacB-like periplasmic core" evidence="9">
    <location>
        <begin position="30"/>
        <end position="217"/>
    </location>
</feature>
<gene>
    <name evidence="10" type="ORF">ACFPJ5_18350</name>
</gene>
<feature type="transmembrane region" description="Helical" evidence="7">
    <location>
        <begin position="298"/>
        <end position="325"/>
    </location>
</feature>
<comment type="caution">
    <text evidence="10">The sequence shown here is derived from an EMBL/GenBank/DDBJ whole genome shotgun (WGS) entry which is preliminary data.</text>
</comment>
<organism evidence="10 11">
    <name type="scientific">Salinirubrum litoreum</name>
    <dbReference type="NCBI Taxonomy" id="1126234"/>
    <lineage>
        <taxon>Archaea</taxon>
        <taxon>Methanobacteriati</taxon>
        <taxon>Methanobacteriota</taxon>
        <taxon>Stenosarchaea group</taxon>
        <taxon>Halobacteria</taxon>
        <taxon>Halobacteriales</taxon>
        <taxon>Haloferacaceae</taxon>
        <taxon>Salinirubrum</taxon>
    </lineage>
</organism>
<dbReference type="InterPro" id="IPR050250">
    <property type="entry name" value="Macrolide_Exporter_MacB"/>
</dbReference>
<dbReference type="InterPro" id="IPR025857">
    <property type="entry name" value="MacB_PCD"/>
</dbReference>
<comment type="similarity">
    <text evidence="6">Belongs to the ABC-4 integral membrane protein family.</text>
</comment>
<dbReference type="Pfam" id="PF12704">
    <property type="entry name" value="MacB_PCD"/>
    <property type="match status" value="1"/>
</dbReference>
<evidence type="ECO:0000313" key="11">
    <source>
        <dbReference type="Proteomes" id="UP001596201"/>
    </source>
</evidence>
<keyword evidence="5 7" id="KW-0472">Membrane</keyword>
<evidence type="ECO:0000256" key="5">
    <source>
        <dbReference type="ARBA" id="ARBA00023136"/>
    </source>
</evidence>
<evidence type="ECO:0000259" key="8">
    <source>
        <dbReference type="Pfam" id="PF02687"/>
    </source>
</evidence>
<feature type="transmembrane region" description="Helical" evidence="7">
    <location>
        <begin position="345"/>
        <end position="365"/>
    </location>
</feature>
<dbReference type="InterPro" id="IPR003838">
    <property type="entry name" value="ABC3_permease_C"/>
</dbReference>
<dbReference type="PANTHER" id="PTHR30572">
    <property type="entry name" value="MEMBRANE COMPONENT OF TRANSPORTER-RELATED"/>
    <property type="match status" value="1"/>
</dbReference>
<keyword evidence="4 7" id="KW-1133">Transmembrane helix</keyword>
<feature type="transmembrane region" description="Helical" evidence="7">
    <location>
        <begin position="32"/>
        <end position="54"/>
    </location>
</feature>
<evidence type="ECO:0000256" key="2">
    <source>
        <dbReference type="ARBA" id="ARBA00022475"/>
    </source>
</evidence>
<name>A0ABD5RFW5_9EURY</name>
<evidence type="ECO:0000256" key="1">
    <source>
        <dbReference type="ARBA" id="ARBA00004651"/>
    </source>
</evidence>
<dbReference type="PANTHER" id="PTHR30572:SF4">
    <property type="entry name" value="ABC TRANSPORTER PERMEASE YTRF"/>
    <property type="match status" value="1"/>
</dbReference>
<proteinExistence type="inferred from homology"/>
<dbReference type="Proteomes" id="UP001596201">
    <property type="component" value="Unassembled WGS sequence"/>
</dbReference>
<protein>
    <submittedName>
        <fullName evidence="10">ABC transporter permease</fullName>
    </submittedName>
</protein>
<feature type="transmembrane region" description="Helical" evidence="7">
    <location>
        <begin position="254"/>
        <end position="277"/>
    </location>
</feature>
<reference evidence="10 11" key="1">
    <citation type="journal article" date="2019" name="Int. J. Syst. Evol. Microbiol.">
        <title>The Global Catalogue of Microorganisms (GCM) 10K type strain sequencing project: providing services to taxonomists for standard genome sequencing and annotation.</title>
        <authorList>
            <consortium name="The Broad Institute Genomics Platform"/>
            <consortium name="The Broad Institute Genome Sequencing Center for Infectious Disease"/>
            <person name="Wu L."/>
            <person name="Ma J."/>
        </authorList>
    </citation>
    <scope>NUCLEOTIDE SEQUENCE [LARGE SCALE GENOMIC DNA]</scope>
    <source>
        <strain evidence="10 11">CGMCC 1.12237</strain>
    </source>
</reference>
<keyword evidence="11" id="KW-1185">Reference proteome</keyword>
<evidence type="ECO:0000256" key="6">
    <source>
        <dbReference type="ARBA" id="ARBA00038076"/>
    </source>
</evidence>